<dbReference type="Proteomes" id="UP001479436">
    <property type="component" value="Unassembled WGS sequence"/>
</dbReference>
<name>A0ABR2WTF9_9FUNG</name>
<dbReference type="SUPFAM" id="SSF47095">
    <property type="entry name" value="HMG-box"/>
    <property type="match status" value="1"/>
</dbReference>
<evidence type="ECO:0000256" key="1">
    <source>
        <dbReference type="PROSITE-ProRule" id="PRU00267"/>
    </source>
</evidence>
<evidence type="ECO:0000313" key="3">
    <source>
        <dbReference type="EMBL" id="KAK9764778.1"/>
    </source>
</evidence>
<keyword evidence="1" id="KW-0539">Nucleus</keyword>
<feature type="DNA-binding region" description="HMG box" evidence="1">
    <location>
        <begin position="151"/>
        <end position="190"/>
    </location>
</feature>
<dbReference type="Gene3D" id="1.10.30.10">
    <property type="entry name" value="High mobility group box domain"/>
    <property type="match status" value="1"/>
</dbReference>
<proteinExistence type="predicted"/>
<evidence type="ECO:0000259" key="2">
    <source>
        <dbReference type="PROSITE" id="PS50118"/>
    </source>
</evidence>
<dbReference type="EMBL" id="JASJQH010000368">
    <property type="protein sequence ID" value="KAK9764778.1"/>
    <property type="molecule type" value="Genomic_DNA"/>
</dbReference>
<reference evidence="3 4" key="1">
    <citation type="submission" date="2023-04" db="EMBL/GenBank/DDBJ databases">
        <title>Genome of Basidiobolus ranarum AG-B5.</title>
        <authorList>
            <person name="Stajich J.E."/>
            <person name="Carter-House D."/>
            <person name="Gryganskyi A."/>
        </authorList>
    </citation>
    <scope>NUCLEOTIDE SEQUENCE [LARGE SCALE GENOMIC DNA]</scope>
    <source>
        <strain evidence="3 4">AG-B5</strain>
    </source>
</reference>
<accession>A0ABR2WTF9</accession>
<comment type="caution">
    <text evidence="3">The sequence shown here is derived from an EMBL/GenBank/DDBJ whole genome shotgun (WGS) entry which is preliminary data.</text>
</comment>
<dbReference type="InterPro" id="IPR009071">
    <property type="entry name" value="HMG_box_dom"/>
</dbReference>
<gene>
    <name evidence="3" type="ORF">K7432_007445</name>
</gene>
<sequence>MSSIPPLNSYSGVPEYTVNYTSEHPPLAFPSLNNSVAINLCLDDTPDFLNSPKLNKAKLPNETAIPIPTEGEFFFVPQGFVPILIVESITSVIEYNFPPEVIPLTQPNFSTPIYPIPSAATFAPIPSIKKIHPATSTLANTKEKHLKVKKAPRPTNAFILFRRENHGRIFQQSPHLSNNDVSKTLARASK</sequence>
<evidence type="ECO:0000313" key="4">
    <source>
        <dbReference type="Proteomes" id="UP001479436"/>
    </source>
</evidence>
<dbReference type="PROSITE" id="PS50118">
    <property type="entry name" value="HMG_BOX_2"/>
    <property type="match status" value="1"/>
</dbReference>
<protein>
    <recommendedName>
        <fullName evidence="2">HMG box domain-containing protein</fullName>
    </recommendedName>
</protein>
<feature type="domain" description="HMG box" evidence="2">
    <location>
        <begin position="151"/>
        <end position="190"/>
    </location>
</feature>
<organism evidence="3 4">
    <name type="scientific">Basidiobolus ranarum</name>
    <dbReference type="NCBI Taxonomy" id="34480"/>
    <lineage>
        <taxon>Eukaryota</taxon>
        <taxon>Fungi</taxon>
        <taxon>Fungi incertae sedis</taxon>
        <taxon>Zoopagomycota</taxon>
        <taxon>Entomophthoromycotina</taxon>
        <taxon>Basidiobolomycetes</taxon>
        <taxon>Basidiobolales</taxon>
        <taxon>Basidiobolaceae</taxon>
        <taxon>Basidiobolus</taxon>
    </lineage>
</organism>
<dbReference type="Pfam" id="PF00505">
    <property type="entry name" value="HMG_box"/>
    <property type="match status" value="1"/>
</dbReference>
<keyword evidence="1" id="KW-0238">DNA-binding</keyword>
<keyword evidence="4" id="KW-1185">Reference proteome</keyword>
<dbReference type="InterPro" id="IPR036910">
    <property type="entry name" value="HMG_box_dom_sf"/>
</dbReference>